<dbReference type="GO" id="GO:0035269">
    <property type="term" value="P:protein O-linked glycosylation via mannose"/>
    <property type="evidence" value="ECO:0007669"/>
    <property type="project" value="TreeGrafter"/>
</dbReference>
<dbReference type="PANTHER" id="PTHR46420:SF1">
    <property type="entry name" value="BETA-1,4-GLUCURONYLTRANSFERASE 1"/>
    <property type="match status" value="1"/>
</dbReference>
<keyword evidence="23" id="KW-1185">Reference proteome</keyword>
<name>A0AAV8X2F7_9CUCU</name>
<evidence type="ECO:0000256" key="7">
    <source>
        <dbReference type="ARBA" id="ARBA00022679"/>
    </source>
</evidence>
<evidence type="ECO:0000256" key="1">
    <source>
        <dbReference type="ARBA" id="ARBA00001936"/>
    </source>
</evidence>
<keyword evidence="6" id="KW-0328">Glycosyltransferase</keyword>
<evidence type="ECO:0000256" key="8">
    <source>
        <dbReference type="ARBA" id="ARBA00022692"/>
    </source>
</evidence>
<dbReference type="AlphaFoldDB" id="A0AAV8X2F7"/>
<comment type="catalytic activity">
    <reaction evidence="20">
        <text>3-O-[beta-D-Xyl-(1-&gt;4)-Rib-ol-P-Rib-ol-P-3-beta-D-GalNAc-(1-&gt;3)-beta-D-GlcNAc-(1-&gt;4)-(O-6-P-alpha-D-Man)]-Thr-[protein] + UDP-alpha-D-glucuronate = 3-O-[beta-D-GlcA-(1-&gt;3)-beta-D-Xyl-(1-&gt;4)-Rib-ol-P-Rib-ol-P-3-beta-D-GalNAc-(1-&gt;3)-beta-D-GlcNAc-(1-&gt;4)-(O-6-P-alpha-D-Man)]-Thr-[protein] + UDP + H(+)</text>
        <dbReference type="Rhea" id="RHEA:46860"/>
        <dbReference type="Rhea" id="RHEA-COMP:15023"/>
        <dbReference type="Rhea" id="RHEA-COMP:17482"/>
        <dbReference type="ChEBI" id="CHEBI:15378"/>
        <dbReference type="ChEBI" id="CHEBI:58052"/>
        <dbReference type="ChEBI" id="CHEBI:58223"/>
        <dbReference type="ChEBI" id="CHEBI:142405"/>
        <dbReference type="ChEBI" id="CHEBI:177336"/>
    </reaction>
</comment>
<evidence type="ECO:0000256" key="11">
    <source>
        <dbReference type="ARBA" id="ARBA00022989"/>
    </source>
</evidence>
<keyword evidence="9" id="KW-0479">Metal-binding</keyword>
<keyword evidence="11 21" id="KW-1133">Transmembrane helix</keyword>
<evidence type="ECO:0000256" key="6">
    <source>
        <dbReference type="ARBA" id="ARBA00022676"/>
    </source>
</evidence>
<reference evidence="22" key="1">
    <citation type="journal article" date="2023" name="Insect Mol. Biol.">
        <title>Genome sequencing provides insights into the evolution of gene families encoding plant cell wall-degrading enzymes in longhorned beetles.</title>
        <authorList>
            <person name="Shin N.R."/>
            <person name="Okamura Y."/>
            <person name="Kirsch R."/>
            <person name="Pauchet Y."/>
        </authorList>
    </citation>
    <scope>NUCLEOTIDE SEQUENCE</scope>
    <source>
        <strain evidence="22">RBIC_L_NR</strain>
    </source>
</reference>
<gene>
    <name evidence="22" type="ORF">NQ314_014322</name>
</gene>
<dbReference type="InterPro" id="IPR043189">
    <property type="entry name" value="B4GAT1"/>
</dbReference>
<evidence type="ECO:0000256" key="17">
    <source>
        <dbReference type="ARBA" id="ARBA00032175"/>
    </source>
</evidence>
<evidence type="ECO:0000313" key="23">
    <source>
        <dbReference type="Proteomes" id="UP001162156"/>
    </source>
</evidence>
<evidence type="ECO:0000256" key="15">
    <source>
        <dbReference type="ARBA" id="ARBA00023211"/>
    </source>
</evidence>
<dbReference type="PANTHER" id="PTHR46420">
    <property type="entry name" value="BETA-1,4-GLUCURONYLTRANSFERASE 1"/>
    <property type="match status" value="1"/>
</dbReference>
<evidence type="ECO:0000313" key="22">
    <source>
        <dbReference type="EMBL" id="KAJ8932943.1"/>
    </source>
</evidence>
<keyword evidence="7" id="KW-0808">Transferase</keyword>
<comment type="caution">
    <text evidence="22">The sequence shown here is derived from an EMBL/GenBank/DDBJ whole genome shotgun (WGS) entry which is preliminary data.</text>
</comment>
<protein>
    <recommendedName>
        <fullName evidence="5">Beta-1,4-glucuronyltransferase 1</fullName>
    </recommendedName>
    <alternativeName>
        <fullName evidence="16">I-beta-1,3-N-acetylglucosaminyltransferase</fullName>
    </alternativeName>
    <alternativeName>
        <fullName evidence="19">N-acetyllactosaminide beta-1,3-N-acetylglucosaminyltransferase</fullName>
    </alternativeName>
    <alternativeName>
        <fullName evidence="17">Poly-N-acetyllactosamine extension enzyme</fullName>
    </alternativeName>
    <alternativeName>
        <fullName evidence="18">UDP-GlcNAc:betaGal beta-1,3-N-acetylglucosaminyltransferase 1</fullName>
    </alternativeName>
</protein>
<evidence type="ECO:0000256" key="12">
    <source>
        <dbReference type="ARBA" id="ARBA00023034"/>
    </source>
</evidence>
<evidence type="ECO:0000256" key="2">
    <source>
        <dbReference type="ARBA" id="ARBA00004323"/>
    </source>
</evidence>
<dbReference type="EMBL" id="JANEYF010003945">
    <property type="protein sequence ID" value="KAJ8932943.1"/>
    <property type="molecule type" value="Genomic_DNA"/>
</dbReference>
<keyword evidence="13 21" id="KW-0472">Membrane</keyword>
<evidence type="ECO:0000256" key="19">
    <source>
        <dbReference type="ARBA" id="ARBA00033291"/>
    </source>
</evidence>
<keyword evidence="15" id="KW-0464">Manganese</keyword>
<dbReference type="GO" id="GO:0015020">
    <property type="term" value="F:glucuronosyltransferase activity"/>
    <property type="evidence" value="ECO:0007669"/>
    <property type="project" value="InterPro"/>
</dbReference>
<comment type="similarity">
    <text evidence="4">Belongs to the glycosyltransferase 49 family.</text>
</comment>
<evidence type="ECO:0000256" key="10">
    <source>
        <dbReference type="ARBA" id="ARBA00022968"/>
    </source>
</evidence>
<dbReference type="GO" id="GO:0000139">
    <property type="term" value="C:Golgi membrane"/>
    <property type="evidence" value="ECO:0007669"/>
    <property type="project" value="UniProtKB-SubCell"/>
</dbReference>
<keyword evidence="8 21" id="KW-0812">Transmembrane</keyword>
<evidence type="ECO:0000256" key="21">
    <source>
        <dbReference type="SAM" id="Phobius"/>
    </source>
</evidence>
<comment type="subcellular location">
    <subcellularLocation>
        <location evidence="2">Golgi apparatus membrane</location>
        <topology evidence="2">Single-pass type II membrane protein</topology>
    </subcellularLocation>
</comment>
<keyword evidence="14" id="KW-0325">Glycoprotein</keyword>
<evidence type="ECO:0000256" key="4">
    <source>
        <dbReference type="ARBA" id="ARBA00008539"/>
    </source>
</evidence>
<proteinExistence type="inferred from homology"/>
<organism evidence="22 23">
    <name type="scientific">Rhamnusium bicolor</name>
    <dbReference type="NCBI Taxonomy" id="1586634"/>
    <lineage>
        <taxon>Eukaryota</taxon>
        <taxon>Metazoa</taxon>
        <taxon>Ecdysozoa</taxon>
        <taxon>Arthropoda</taxon>
        <taxon>Hexapoda</taxon>
        <taxon>Insecta</taxon>
        <taxon>Pterygota</taxon>
        <taxon>Neoptera</taxon>
        <taxon>Endopterygota</taxon>
        <taxon>Coleoptera</taxon>
        <taxon>Polyphaga</taxon>
        <taxon>Cucujiformia</taxon>
        <taxon>Chrysomeloidea</taxon>
        <taxon>Cerambycidae</taxon>
        <taxon>Lepturinae</taxon>
        <taxon>Rhagiini</taxon>
        <taxon>Rhamnusium</taxon>
    </lineage>
</organism>
<evidence type="ECO:0000256" key="3">
    <source>
        <dbReference type="ARBA" id="ARBA00004922"/>
    </source>
</evidence>
<keyword evidence="12" id="KW-0333">Golgi apparatus</keyword>
<dbReference type="GO" id="GO:0046872">
    <property type="term" value="F:metal ion binding"/>
    <property type="evidence" value="ECO:0007669"/>
    <property type="project" value="UniProtKB-KW"/>
</dbReference>
<evidence type="ECO:0000256" key="16">
    <source>
        <dbReference type="ARBA" id="ARBA00030723"/>
    </source>
</evidence>
<evidence type="ECO:0000256" key="9">
    <source>
        <dbReference type="ARBA" id="ARBA00022723"/>
    </source>
</evidence>
<evidence type="ECO:0000256" key="13">
    <source>
        <dbReference type="ARBA" id="ARBA00023136"/>
    </source>
</evidence>
<keyword evidence="10" id="KW-0735">Signal-anchor</keyword>
<dbReference type="Proteomes" id="UP001162156">
    <property type="component" value="Unassembled WGS sequence"/>
</dbReference>
<feature type="transmembrane region" description="Helical" evidence="21">
    <location>
        <begin position="20"/>
        <end position="44"/>
    </location>
</feature>
<evidence type="ECO:0000256" key="14">
    <source>
        <dbReference type="ARBA" id="ARBA00023180"/>
    </source>
</evidence>
<sequence length="444" mass="52250">MDRIKCQISRSNINQGTCRLWNISISALVFLTVYNIMLTVRLMYVPNCTKQYAPIQKPKIIYQKCDNDKEKPPDKYFLNLDLSLGRWDNRLKYKLYDNIIVGDKYVVLNDLYKTCLATQSSLEKIASIIEVANHWNGPISLATFAASEEELNTVLLYILYLRKCDTRIKERVAFHLVVTRERRPKMYEVDSVKLEELDCDNPVGILQHLVKDLNRGANKWRTKLPYPQNHLRNLARKNCQTKYVFLTDVDIIPSKGMAESLDVFLDNPECRGRCAYVIPTYELDERVLFPPNKTELIRLANKGLARPFHHKVFIYNQYATNFSRWQSSVNEEPDIHISHPVTNFEFLYEPFYIAPDTVPPHDERFIGYGYTRNSQVYEMFVAGYEFLVLSPIFTCHWGLQVKRSRPPWREHQNNLNRKQFDGFKKEIFARYNKDPLNMMTSRKT</sequence>
<comment type="cofactor">
    <cofactor evidence="1">
        <name>Mn(2+)</name>
        <dbReference type="ChEBI" id="CHEBI:29035"/>
    </cofactor>
</comment>
<dbReference type="Pfam" id="PF13896">
    <property type="entry name" value="Glyco_transf_49"/>
    <property type="match status" value="1"/>
</dbReference>
<comment type="pathway">
    <text evidence="3">Protein modification; protein glycosylation.</text>
</comment>
<evidence type="ECO:0000256" key="18">
    <source>
        <dbReference type="ARBA" id="ARBA00032181"/>
    </source>
</evidence>
<evidence type="ECO:0000256" key="5">
    <source>
        <dbReference type="ARBA" id="ARBA00017962"/>
    </source>
</evidence>
<accession>A0AAV8X2F7</accession>
<evidence type="ECO:0000256" key="20">
    <source>
        <dbReference type="ARBA" id="ARBA00047852"/>
    </source>
</evidence>